<sequence>MKFELVATKIFIEQIKNLDKKSKDVLLHKTS</sequence>
<name>A0A8B3SB00_9EURY</name>
<dbReference type="EMBL" id="RPGO01000002">
    <property type="protein sequence ID" value="RZB33134.1"/>
    <property type="molecule type" value="Genomic_DNA"/>
</dbReference>
<reference evidence="2" key="1">
    <citation type="submission" date="2019-01" db="EMBL/GenBank/DDBJ databases">
        <title>Anaerobic oxidation of ethane by archaea from a marine hydrocarbon seep.</title>
        <authorList>
            <person name="Musat F."/>
        </authorList>
    </citation>
    <scope>NUCLEOTIDE SEQUENCE [LARGE SCALE GENOMIC DNA]</scope>
</reference>
<protein>
    <submittedName>
        <fullName evidence="1">Uncharacterized protein</fullName>
    </submittedName>
</protein>
<organism evidence="1 2">
    <name type="scientific">Candidatus Argoarchaeum ethanivorans</name>
    <dbReference type="NCBI Taxonomy" id="2608793"/>
    <lineage>
        <taxon>Archaea</taxon>
        <taxon>Methanobacteriati</taxon>
        <taxon>Methanobacteriota</taxon>
        <taxon>Stenosarchaea group</taxon>
        <taxon>Methanomicrobia</taxon>
        <taxon>Methanosarcinales</taxon>
        <taxon>Methanosarcinales incertae sedis</taxon>
        <taxon>GOM Arc I cluster</taxon>
        <taxon>Candidatus Argoarchaeum</taxon>
    </lineage>
</organism>
<gene>
    <name evidence="1" type="ORF">AEth_00053</name>
</gene>
<accession>A0A8B3SB00</accession>
<proteinExistence type="predicted"/>
<evidence type="ECO:0000313" key="1">
    <source>
        <dbReference type="EMBL" id="RZB33134.1"/>
    </source>
</evidence>
<dbReference type="AlphaFoldDB" id="A0A8B3SB00"/>
<dbReference type="Proteomes" id="UP000291831">
    <property type="component" value="Unassembled WGS sequence"/>
</dbReference>
<evidence type="ECO:0000313" key="2">
    <source>
        <dbReference type="Proteomes" id="UP000291831"/>
    </source>
</evidence>
<comment type="caution">
    <text evidence="1">The sequence shown here is derived from an EMBL/GenBank/DDBJ whole genome shotgun (WGS) entry which is preliminary data.</text>
</comment>